<dbReference type="PANTHER" id="PTHR42953:SF3">
    <property type="entry name" value="HIGH-AFFINITY ZINC UPTAKE SYSTEM PROTEIN ZNUA"/>
    <property type="match status" value="1"/>
</dbReference>
<feature type="chain" id="PRO_5014239504" evidence="5">
    <location>
        <begin position="20"/>
        <end position="287"/>
    </location>
</feature>
<dbReference type="InterPro" id="IPR050492">
    <property type="entry name" value="Bact_metal-bind_prot9"/>
</dbReference>
<dbReference type="InterPro" id="IPR006127">
    <property type="entry name" value="ZnuA-like"/>
</dbReference>
<dbReference type="GO" id="GO:0046872">
    <property type="term" value="F:metal ion binding"/>
    <property type="evidence" value="ECO:0007669"/>
    <property type="project" value="InterPro"/>
</dbReference>
<dbReference type="GO" id="GO:0007155">
    <property type="term" value="P:cell adhesion"/>
    <property type="evidence" value="ECO:0007669"/>
    <property type="project" value="InterPro"/>
</dbReference>
<dbReference type="SUPFAM" id="SSF53807">
    <property type="entry name" value="Helical backbone' metal receptor"/>
    <property type="match status" value="1"/>
</dbReference>
<protein>
    <submittedName>
        <fullName evidence="6">Periplasmic solute binding protein</fullName>
    </submittedName>
</protein>
<dbReference type="EMBL" id="FAVB01000002">
    <property type="protein sequence ID" value="CUU78660.1"/>
    <property type="molecule type" value="Genomic_DNA"/>
</dbReference>
<evidence type="ECO:0000313" key="7">
    <source>
        <dbReference type="Proteomes" id="UP000052237"/>
    </source>
</evidence>
<proteinExistence type="inferred from homology"/>
<name>A0A0S4RBL9_CAMHY</name>
<gene>
    <name evidence="6" type="primary">adcA</name>
    <name evidence="6" type="ORF">ERS686654_00992</name>
</gene>
<evidence type="ECO:0000256" key="4">
    <source>
        <dbReference type="RuleBase" id="RU003512"/>
    </source>
</evidence>
<comment type="caution">
    <text evidence="6">The sequence shown here is derived from an EMBL/GenBank/DDBJ whole genome shotgun (WGS) entry which is preliminary data.</text>
</comment>
<dbReference type="InterPro" id="IPR006128">
    <property type="entry name" value="Lipoprotein_PsaA-like"/>
</dbReference>
<dbReference type="PANTHER" id="PTHR42953">
    <property type="entry name" value="HIGH-AFFINITY ZINC UPTAKE SYSTEM PROTEIN ZNUA-RELATED"/>
    <property type="match status" value="1"/>
</dbReference>
<dbReference type="AlphaFoldDB" id="A0A0S4RBL9"/>
<evidence type="ECO:0000256" key="5">
    <source>
        <dbReference type="SAM" id="SignalP"/>
    </source>
</evidence>
<evidence type="ECO:0000256" key="2">
    <source>
        <dbReference type="ARBA" id="ARBA00022448"/>
    </source>
</evidence>
<reference evidence="6 7" key="1">
    <citation type="submission" date="2015-11" db="EMBL/GenBank/DDBJ databases">
        <authorList>
            <consortium name="Pathogen Informatics"/>
        </authorList>
    </citation>
    <scope>NUCLEOTIDE SEQUENCE [LARGE SCALE GENOMIC DNA]</scope>
    <source>
        <strain evidence="6 7">006A-0059</strain>
    </source>
</reference>
<dbReference type="Pfam" id="PF01297">
    <property type="entry name" value="ZnuA"/>
    <property type="match status" value="1"/>
</dbReference>
<dbReference type="RefSeq" id="WP_059427340.1">
    <property type="nucleotide sequence ID" value="NZ_FAUT01000002.1"/>
</dbReference>
<keyword evidence="7" id="KW-1185">Reference proteome</keyword>
<evidence type="ECO:0000256" key="1">
    <source>
        <dbReference type="ARBA" id="ARBA00011028"/>
    </source>
</evidence>
<evidence type="ECO:0000313" key="6">
    <source>
        <dbReference type="EMBL" id="CUU78660.1"/>
    </source>
</evidence>
<keyword evidence="2 4" id="KW-0813">Transport</keyword>
<evidence type="ECO:0000256" key="3">
    <source>
        <dbReference type="ARBA" id="ARBA00022729"/>
    </source>
</evidence>
<dbReference type="PRINTS" id="PR00690">
    <property type="entry name" value="ADHESNFAMILY"/>
</dbReference>
<dbReference type="Proteomes" id="UP000052237">
    <property type="component" value="Unassembled WGS sequence"/>
</dbReference>
<keyword evidence="3 5" id="KW-0732">Signal</keyword>
<accession>A0A0S4RBL9</accession>
<dbReference type="Gene3D" id="3.40.50.1980">
    <property type="entry name" value="Nitrogenase molybdenum iron protein domain"/>
    <property type="match status" value="2"/>
</dbReference>
<organism evidence="6 7">
    <name type="scientific">Campylobacter hyointestinalis subsp. hyointestinalis</name>
    <dbReference type="NCBI Taxonomy" id="91352"/>
    <lineage>
        <taxon>Bacteria</taxon>
        <taxon>Pseudomonadati</taxon>
        <taxon>Campylobacterota</taxon>
        <taxon>Epsilonproteobacteria</taxon>
        <taxon>Campylobacterales</taxon>
        <taxon>Campylobacteraceae</taxon>
        <taxon>Campylobacter</taxon>
    </lineage>
</organism>
<feature type="signal peptide" evidence="5">
    <location>
        <begin position="1"/>
        <end position="19"/>
    </location>
</feature>
<dbReference type="GO" id="GO:0030001">
    <property type="term" value="P:metal ion transport"/>
    <property type="evidence" value="ECO:0007669"/>
    <property type="project" value="InterPro"/>
</dbReference>
<comment type="similarity">
    <text evidence="1 4">Belongs to the bacterial solute-binding protein 9 family.</text>
</comment>
<sequence>MKKIITILCLSFMPFYAKGIVTASILPVKYFVEQIAGDTLEVGVMAPSGADPHTYEPRPNQMKMIEKSDLFFAVGMDYERVWIPKFTKSFANLKIIDTAYGIKLKKMEHSHDHEASEHKSDHEDSEGGFDPHIWLDPILVKTMAQNIFSALKAQYPQNAEIYSTNLAKFLQILDELDATIRSEFSNLKNKKFIVYHPSWGYFAKRYGLEQIAIEIEGKEPKPADLANLINEAKEEGVKVIFVAPQFSKKSANLIANEVHAKVVEIDQLPKDWLLSMKKTTEAFRQSF</sequence>